<dbReference type="Proteomes" id="UP000076532">
    <property type="component" value="Unassembled WGS sequence"/>
</dbReference>
<proteinExistence type="predicted"/>
<gene>
    <name evidence="2" type="ORF">FIBSPDRAFT_900860</name>
</gene>
<sequence>MSRASKYALAPLKPTSLLIPARLPSQAPQTPIPNASGPLQNSICHHIIHHPSLFVVGLGYASAHGISGRGTIVLDPPPHADDRRGGRRPVSRACERSSIRSPRIEQGDRGVGISIAVVRMMSLERYLLATLYMLVLEMHDGKRLLGETARTGRGCTQGPEDFLDENARRVVEVASEAGSGLRPWCWTGRGRLGGGAAA</sequence>
<reference evidence="2 3" key="1">
    <citation type="journal article" date="2016" name="Mol. Biol. Evol.">
        <title>Comparative Genomics of Early-Diverging Mushroom-Forming Fungi Provides Insights into the Origins of Lignocellulose Decay Capabilities.</title>
        <authorList>
            <person name="Nagy L.G."/>
            <person name="Riley R."/>
            <person name="Tritt A."/>
            <person name="Adam C."/>
            <person name="Daum C."/>
            <person name="Floudas D."/>
            <person name="Sun H."/>
            <person name="Yadav J.S."/>
            <person name="Pangilinan J."/>
            <person name="Larsson K.H."/>
            <person name="Matsuura K."/>
            <person name="Barry K."/>
            <person name="Labutti K."/>
            <person name="Kuo R."/>
            <person name="Ohm R.A."/>
            <person name="Bhattacharya S.S."/>
            <person name="Shirouzu T."/>
            <person name="Yoshinaga Y."/>
            <person name="Martin F.M."/>
            <person name="Grigoriev I.V."/>
            <person name="Hibbett D.S."/>
        </authorList>
    </citation>
    <scope>NUCLEOTIDE SEQUENCE [LARGE SCALE GENOMIC DNA]</scope>
    <source>
        <strain evidence="2 3">CBS 109695</strain>
    </source>
</reference>
<dbReference type="AlphaFoldDB" id="A0A165XX05"/>
<name>A0A165XX05_9AGAM</name>
<evidence type="ECO:0000313" key="3">
    <source>
        <dbReference type="Proteomes" id="UP000076532"/>
    </source>
</evidence>
<evidence type="ECO:0000313" key="2">
    <source>
        <dbReference type="EMBL" id="KZP08981.1"/>
    </source>
</evidence>
<protein>
    <submittedName>
        <fullName evidence="2">Uncharacterized protein</fullName>
    </submittedName>
</protein>
<accession>A0A165XX05</accession>
<keyword evidence="3" id="KW-1185">Reference proteome</keyword>
<dbReference type="EMBL" id="KV417710">
    <property type="protein sequence ID" value="KZP08981.1"/>
    <property type="molecule type" value="Genomic_DNA"/>
</dbReference>
<feature type="region of interest" description="Disordered" evidence="1">
    <location>
        <begin position="71"/>
        <end position="99"/>
    </location>
</feature>
<organism evidence="2 3">
    <name type="scientific">Athelia psychrophila</name>
    <dbReference type="NCBI Taxonomy" id="1759441"/>
    <lineage>
        <taxon>Eukaryota</taxon>
        <taxon>Fungi</taxon>
        <taxon>Dikarya</taxon>
        <taxon>Basidiomycota</taxon>
        <taxon>Agaricomycotina</taxon>
        <taxon>Agaricomycetes</taxon>
        <taxon>Agaricomycetidae</taxon>
        <taxon>Atheliales</taxon>
        <taxon>Atheliaceae</taxon>
        <taxon>Athelia</taxon>
    </lineage>
</organism>
<evidence type="ECO:0000256" key="1">
    <source>
        <dbReference type="SAM" id="MobiDB-lite"/>
    </source>
</evidence>